<keyword evidence="1" id="KW-0472">Membrane</keyword>
<dbReference type="AlphaFoldDB" id="A0A0H4T964"/>
<organism evidence="2">
    <name type="scientific">uncultured archaeon Rifle_16ft_4_minimus_37913</name>
    <dbReference type="NCBI Taxonomy" id="1665152"/>
    <lineage>
        <taxon>Archaea</taxon>
        <taxon>environmental samples</taxon>
    </lineage>
</organism>
<evidence type="ECO:0000256" key="1">
    <source>
        <dbReference type="SAM" id="Phobius"/>
    </source>
</evidence>
<feature type="transmembrane region" description="Helical" evidence="1">
    <location>
        <begin position="20"/>
        <end position="47"/>
    </location>
</feature>
<sequence length="96" mass="11763">MKRNKKGAERKEALMRILILIVSGTILTVWRIFIYLIIFMQLVYVLITGRRMRNLAVWGETWNTQWYIFQKYIIFLDNRRPFPFGKLEKNMDEFEK</sequence>
<reference evidence="2" key="1">
    <citation type="journal article" date="2015" name="ISME J.">
        <title>Aquifer environment selects for microbial species cohorts in sediment and groundwater.</title>
        <authorList>
            <person name="Hug L.A."/>
            <person name="Thomas B.C."/>
            <person name="Brown C.T."/>
            <person name="Frischkorn K.R."/>
            <person name="Williams K.H."/>
            <person name="Tringe S.G."/>
            <person name="Banfield J.F."/>
        </authorList>
    </citation>
    <scope>NUCLEOTIDE SEQUENCE</scope>
</reference>
<evidence type="ECO:0008006" key="3">
    <source>
        <dbReference type="Google" id="ProtNLM"/>
    </source>
</evidence>
<keyword evidence="1" id="KW-1133">Transmembrane helix</keyword>
<accession>A0A0H4T964</accession>
<evidence type="ECO:0000313" key="2">
    <source>
        <dbReference type="EMBL" id="AKQ03335.1"/>
    </source>
</evidence>
<dbReference type="Pfam" id="PF14333">
    <property type="entry name" value="DUF4389"/>
    <property type="match status" value="1"/>
</dbReference>
<proteinExistence type="predicted"/>
<protein>
    <recommendedName>
        <fullName evidence="3">DUF4389 domain-containing protein</fullName>
    </recommendedName>
</protein>
<keyword evidence="1" id="KW-0812">Transmembrane</keyword>
<dbReference type="InterPro" id="IPR025498">
    <property type="entry name" value="DUF4389"/>
</dbReference>
<dbReference type="EMBL" id="KT007010">
    <property type="protein sequence ID" value="AKQ03335.1"/>
    <property type="molecule type" value="Genomic_DNA"/>
</dbReference>
<name>A0A0H4T964_9ARCH</name>